<keyword evidence="3" id="KW-0560">Oxidoreductase</keyword>
<dbReference type="Gene3D" id="3.20.20.70">
    <property type="entry name" value="Aldolase class I"/>
    <property type="match status" value="1"/>
</dbReference>
<sequence>ADGGIKIPDEANQDVAKPGDITKALALGTQTVMMGGLLAGLDESPGKKEFDYEENRMVKKYRGMGSLEAMERRSAVRYAVDKTKIKIPEGKVIKVPYRGSGYDFIPQLIAGVKQSLQKQGFKNIKELQEEADIRPI</sequence>
<dbReference type="Proteomes" id="UP000230766">
    <property type="component" value="Unassembled WGS sequence"/>
</dbReference>
<dbReference type="InterPro" id="IPR005990">
    <property type="entry name" value="IMP_DH"/>
</dbReference>
<evidence type="ECO:0000259" key="2">
    <source>
        <dbReference type="Pfam" id="PF00478"/>
    </source>
</evidence>
<evidence type="ECO:0000313" key="3">
    <source>
        <dbReference type="EMBL" id="PIV65300.1"/>
    </source>
</evidence>
<dbReference type="Pfam" id="PF00478">
    <property type="entry name" value="IMPDH"/>
    <property type="match status" value="1"/>
</dbReference>
<dbReference type="SMART" id="SM01240">
    <property type="entry name" value="IMPDH"/>
    <property type="match status" value="1"/>
</dbReference>
<feature type="domain" description="IMP dehydrogenase/GMP reductase" evidence="2">
    <location>
        <begin position="14"/>
        <end position="133"/>
    </location>
</feature>
<dbReference type="EC" id="1.1.1.205" evidence="3"/>
<dbReference type="PANTHER" id="PTHR11911">
    <property type="entry name" value="INOSINE-5-MONOPHOSPHATE DEHYDROGENASE RELATED"/>
    <property type="match status" value="1"/>
</dbReference>
<gene>
    <name evidence="3" type="ORF">COS09_00230</name>
</gene>
<dbReference type="GO" id="GO:0003938">
    <property type="term" value="F:IMP dehydrogenase activity"/>
    <property type="evidence" value="ECO:0007669"/>
    <property type="project" value="UniProtKB-EC"/>
</dbReference>
<reference evidence="4" key="1">
    <citation type="submission" date="2017-09" db="EMBL/GenBank/DDBJ databases">
        <title>Depth-based differentiation of microbial function through sediment-hosted aquifers and enrichment of novel symbionts in the deep terrestrial subsurface.</title>
        <authorList>
            <person name="Probst A.J."/>
            <person name="Ladd B."/>
            <person name="Jarett J.K."/>
            <person name="Geller-Mcgrath D.E."/>
            <person name="Sieber C.M.K."/>
            <person name="Emerson J.B."/>
            <person name="Anantharaman K."/>
            <person name="Thomas B.C."/>
            <person name="Malmstrom R."/>
            <person name="Stieglmeier M."/>
            <person name="Klingl A."/>
            <person name="Woyke T."/>
            <person name="Ryan C.M."/>
            <person name="Banfield J.F."/>
        </authorList>
    </citation>
    <scope>NUCLEOTIDE SEQUENCE [LARGE SCALE GENOMIC DNA]</scope>
</reference>
<organism evidence="3 4">
    <name type="scientific">Candidatus Nealsonbacteria bacterium CG01_land_8_20_14_3_00_12</name>
    <dbReference type="NCBI Taxonomy" id="1974697"/>
    <lineage>
        <taxon>Bacteria</taxon>
        <taxon>Candidatus Nealsoniibacteriota</taxon>
    </lineage>
</organism>
<dbReference type="InterPro" id="IPR001093">
    <property type="entry name" value="IMP_DH_GMPRt"/>
</dbReference>
<dbReference type="InterPro" id="IPR013785">
    <property type="entry name" value="Aldolase_TIM"/>
</dbReference>
<comment type="caution">
    <text evidence="3">The sequence shown here is derived from an EMBL/GenBank/DDBJ whole genome shotgun (WGS) entry which is preliminary data.</text>
</comment>
<dbReference type="PANTHER" id="PTHR11911:SF111">
    <property type="entry name" value="INOSINE-5'-MONOPHOSPHATE DEHYDROGENASE"/>
    <property type="match status" value="1"/>
</dbReference>
<proteinExistence type="inferred from homology"/>
<evidence type="ECO:0000313" key="4">
    <source>
        <dbReference type="Proteomes" id="UP000230766"/>
    </source>
</evidence>
<evidence type="ECO:0000256" key="1">
    <source>
        <dbReference type="ARBA" id="ARBA00005502"/>
    </source>
</evidence>
<name>A0A2M7EC26_9BACT</name>
<dbReference type="EMBL" id="PETJ01000007">
    <property type="protein sequence ID" value="PIV65300.1"/>
    <property type="molecule type" value="Genomic_DNA"/>
</dbReference>
<accession>A0A2M7EC26</accession>
<dbReference type="GO" id="GO:0006183">
    <property type="term" value="P:GTP biosynthetic process"/>
    <property type="evidence" value="ECO:0007669"/>
    <property type="project" value="TreeGrafter"/>
</dbReference>
<comment type="similarity">
    <text evidence="1">Belongs to the IMPDH/GMPR family.</text>
</comment>
<protein>
    <submittedName>
        <fullName evidence="3">IMP dehydrogenase</fullName>
        <ecNumber evidence="3">1.1.1.205</ecNumber>
    </submittedName>
</protein>
<dbReference type="SUPFAM" id="SSF51412">
    <property type="entry name" value="Inosine monophosphate dehydrogenase (IMPDH)"/>
    <property type="match status" value="1"/>
</dbReference>
<dbReference type="AlphaFoldDB" id="A0A2M7EC26"/>
<feature type="non-terminal residue" evidence="3">
    <location>
        <position position="1"/>
    </location>
</feature>